<reference evidence="2" key="1">
    <citation type="submission" date="2021-02" db="EMBL/GenBank/DDBJ databases">
        <authorList>
            <person name="Nowell W R."/>
        </authorList>
    </citation>
    <scope>NUCLEOTIDE SEQUENCE</scope>
</reference>
<accession>A0A815XQF7</accession>
<name>A0A815XQF7_9BILA</name>
<dbReference type="EMBL" id="CAJNOQ010028311">
    <property type="protein sequence ID" value="CAF1560446.1"/>
    <property type="molecule type" value="Genomic_DNA"/>
</dbReference>
<sequence length="147" mass="16260">MAIGETAPFEADMDEATSEAGAITTHKAVKGQVATTNRPVNHSMAFASGATSPVICPETVNGQKTNRRDTGWSNLLLSLQSIRHHGCPQTQQLSYPSHDRHEINRITHPPLPSQQHPPWPDPPTNINSHPRRRSEQDEDYRPSLSKS</sequence>
<organism evidence="2 4">
    <name type="scientific">Didymodactylos carnosus</name>
    <dbReference type="NCBI Taxonomy" id="1234261"/>
    <lineage>
        <taxon>Eukaryota</taxon>
        <taxon>Metazoa</taxon>
        <taxon>Spiralia</taxon>
        <taxon>Gnathifera</taxon>
        <taxon>Rotifera</taxon>
        <taxon>Eurotatoria</taxon>
        <taxon>Bdelloidea</taxon>
        <taxon>Philodinida</taxon>
        <taxon>Philodinidae</taxon>
        <taxon>Didymodactylos</taxon>
    </lineage>
</organism>
<dbReference type="EMBL" id="CAJOBC010094065">
    <property type="protein sequence ID" value="CAF4421956.1"/>
    <property type="molecule type" value="Genomic_DNA"/>
</dbReference>
<evidence type="ECO:0000256" key="1">
    <source>
        <dbReference type="SAM" id="MobiDB-lite"/>
    </source>
</evidence>
<evidence type="ECO:0000313" key="2">
    <source>
        <dbReference type="EMBL" id="CAF1560446.1"/>
    </source>
</evidence>
<dbReference type="AlphaFoldDB" id="A0A815XQF7"/>
<feature type="compositionally biased region" description="Pro residues" evidence="1">
    <location>
        <begin position="109"/>
        <end position="123"/>
    </location>
</feature>
<protein>
    <submittedName>
        <fullName evidence="2">Uncharacterized protein</fullName>
    </submittedName>
</protein>
<evidence type="ECO:0000313" key="4">
    <source>
        <dbReference type="Proteomes" id="UP000663829"/>
    </source>
</evidence>
<gene>
    <name evidence="2" type="ORF">GPM918_LOCUS39732</name>
    <name evidence="3" type="ORF">SRO942_LOCUS40632</name>
</gene>
<proteinExistence type="predicted"/>
<dbReference type="Proteomes" id="UP000663829">
    <property type="component" value="Unassembled WGS sequence"/>
</dbReference>
<keyword evidence="4" id="KW-1185">Reference proteome</keyword>
<feature type="region of interest" description="Disordered" evidence="1">
    <location>
        <begin position="86"/>
        <end position="147"/>
    </location>
</feature>
<dbReference type="Proteomes" id="UP000681722">
    <property type="component" value="Unassembled WGS sequence"/>
</dbReference>
<comment type="caution">
    <text evidence="2">The sequence shown here is derived from an EMBL/GenBank/DDBJ whole genome shotgun (WGS) entry which is preliminary data.</text>
</comment>
<evidence type="ECO:0000313" key="3">
    <source>
        <dbReference type="EMBL" id="CAF4421956.1"/>
    </source>
</evidence>